<dbReference type="VEuPathDB" id="FungiDB:ATEG_06136"/>
<dbReference type="SUPFAM" id="SSF54928">
    <property type="entry name" value="RNA-binding domain, RBD"/>
    <property type="match status" value="1"/>
</dbReference>
<feature type="domain" description="RRM" evidence="4">
    <location>
        <begin position="1"/>
        <end position="48"/>
    </location>
</feature>
<feature type="region of interest" description="Disordered" evidence="3">
    <location>
        <begin position="341"/>
        <end position="360"/>
    </location>
</feature>
<evidence type="ECO:0000313" key="5">
    <source>
        <dbReference type="EMBL" id="EAU33897.1"/>
    </source>
</evidence>
<feature type="compositionally biased region" description="Basic residues" evidence="3">
    <location>
        <begin position="82"/>
        <end position="102"/>
    </location>
</feature>
<sequence>MLTYNQNGTSRGIASIVFSKPDTAAKAAKDLNGLLVDGRPMKIEVVVDASHAPEVPAPKPLGERVAQTKPQPKPATATKTANARRGRRARRGGGRNTSRPKPKTVEELDAEMVDYFAGNENAPAEGNAPANGTAPQPATNGGEDTGMAEISLFTMVHFLAAYGMRGDQNELSSPCAIRRPKIPNVWHRLPWHTLCIRRVEIYVISPPVGEDGAGVRDAEEDDDTTQSETGVQRSGQDVVVFSPPSEEAAFDEMVEGEVDHGPAGVVDSGCCFIRLLIYYNSKQRGGHTRRNIVGPYKDQRPIEVLPEVLASALVQEPGDDRSDGADPEEMQEGGVDAADGVEAAGADKPPDDGGGVDGAAVGAGEAVGLVGGADFGDGAEYPDGHAGLDTLADDVAAEDLEEHVGQRLAFEHVAADELAQHVDLVGVDVGDALDDAAGDHVQGRDEEGQEHAVDGELGVVDLDDGDGDGHDGDDDGGVPVPGRLGVGAHEAGVHVELVTALQRGPDVAPVPEADVREHGGDGGEREPVDEGEGRGQVRRRVAAVGVDVEGFVGADHPPRVVDLPCAVVHIGRHQRKVGCEPGVGVVDARDDDPEEDDEAGEDVQRRPGGGQQRVGVVDDLAPVEGDRAEAQTGLHAEEMVDDDVARRDPAHPGEVRQRGEHEPREEVPDEGAGGDVEEEAQPGDAPAVGDRVGARVQRFQHRAVGEHLRPDDAGRFDEPGRCEPGHAKAQQLGANDDQDGEARRQAEVVELGAGGLDDFGGVGTAISKGDIAHDDDHGVLFDVEMAVGIETECPQGTQADGRQWEDFGQEDATGVGKQLGH</sequence>
<dbReference type="OrthoDB" id="346839at2759"/>
<dbReference type="Pfam" id="PF13865">
    <property type="entry name" value="FoP_duplication"/>
    <property type="match status" value="1"/>
</dbReference>
<evidence type="ECO:0000256" key="2">
    <source>
        <dbReference type="PROSITE-ProRule" id="PRU00176"/>
    </source>
</evidence>
<proteinExistence type="predicted"/>
<dbReference type="EMBL" id="CH476601">
    <property type="protein sequence ID" value="EAU33897.1"/>
    <property type="molecule type" value="Genomic_DNA"/>
</dbReference>
<accession>Q0CJJ8</accession>
<feature type="region of interest" description="Disordered" evidence="3">
    <location>
        <begin position="504"/>
        <end position="537"/>
    </location>
</feature>
<feature type="compositionally biased region" description="Basic and acidic residues" evidence="3">
    <location>
        <begin position="513"/>
        <end position="535"/>
    </location>
</feature>
<dbReference type="AlphaFoldDB" id="Q0CJJ8"/>
<organism evidence="5 6">
    <name type="scientific">Aspergillus terreus (strain NIH 2624 / FGSC A1156)</name>
    <dbReference type="NCBI Taxonomy" id="341663"/>
    <lineage>
        <taxon>Eukaryota</taxon>
        <taxon>Fungi</taxon>
        <taxon>Dikarya</taxon>
        <taxon>Ascomycota</taxon>
        <taxon>Pezizomycotina</taxon>
        <taxon>Eurotiomycetes</taxon>
        <taxon>Eurotiomycetidae</taxon>
        <taxon>Eurotiales</taxon>
        <taxon>Aspergillaceae</taxon>
        <taxon>Aspergillus</taxon>
        <taxon>Aspergillus subgen. Circumdati</taxon>
    </lineage>
</organism>
<dbReference type="InterPro" id="IPR000504">
    <property type="entry name" value="RRM_dom"/>
</dbReference>
<dbReference type="InterPro" id="IPR051229">
    <property type="entry name" value="ALYREF_mRNA_export"/>
</dbReference>
<dbReference type="PANTHER" id="PTHR19965:SF35">
    <property type="entry name" value="RNA ANNEALING PROTEIN YRA1"/>
    <property type="match status" value="1"/>
</dbReference>
<dbReference type="HOGENOM" id="CLU_344515_0_0_1"/>
<feature type="compositionally biased region" description="Acidic residues" evidence="3">
    <location>
        <begin position="589"/>
        <end position="601"/>
    </location>
</feature>
<feature type="region of interest" description="Disordered" evidence="3">
    <location>
        <begin position="581"/>
        <end position="689"/>
    </location>
</feature>
<dbReference type="Proteomes" id="UP000007963">
    <property type="component" value="Unassembled WGS sequence"/>
</dbReference>
<reference evidence="6" key="1">
    <citation type="submission" date="2005-09" db="EMBL/GenBank/DDBJ databases">
        <title>Annotation of the Aspergillus terreus NIH2624 genome.</title>
        <authorList>
            <person name="Birren B.W."/>
            <person name="Lander E.S."/>
            <person name="Galagan J.E."/>
            <person name="Nusbaum C."/>
            <person name="Devon K."/>
            <person name="Henn M."/>
            <person name="Ma L.-J."/>
            <person name="Jaffe D.B."/>
            <person name="Butler J."/>
            <person name="Alvarez P."/>
            <person name="Gnerre S."/>
            <person name="Grabherr M."/>
            <person name="Kleber M."/>
            <person name="Mauceli E.W."/>
            <person name="Brockman W."/>
            <person name="Rounsley S."/>
            <person name="Young S.K."/>
            <person name="LaButti K."/>
            <person name="Pushparaj V."/>
            <person name="DeCaprio D."/>
            <person name="Crawford M."/>
            <person name="Koehrsen M."/>
            <person name="Engels R."/>
            <person name="Montgomery P."/>
            <person name="Pearson M."/>
            <person name="Howarth C."/>
            <person name="Larson L."/>
            <person name="Luoma S."/>
            <person name="White J."/>
            <person name="Alvarado L."/>
            <person name="Kodira C.D."/>
            <person name="Zeng Q."/>
            <person name="Oleary S."/>
            <person name="Yandava C."/>
            <person name="Denning D.W."/>
            <person name="Nierman W.C."/>
            <person name="Milne T."/>
            <person name="Madden K."/>
        </authorList>
    </citation>
    <scope>NUCLEOTIDE SEQUENCE [LARGE SCALE GENOMIC DNA]</scope>
    <source>
        <strain evidence="6">NIH 2624 / FGSC A1156</strain>
    </source>
</reference>
<feature type="compositionally biased region" description="Low complexity" evidence="3">
    <location>
        <begin position="67"/>
        <end position="81"/>
    </location>
</feature>
<feature type="compositionally biased region" description="Acidic residues" evidence="3">
    <location>
        <begin position="461"/>
        <end position="476"/>
    </location>
</feature>
<feature type="compositionally biased region" description="Basic and acidic residues" evidence="3">
    <location>
        <begin position="624"/>
        <end position="666"/>
    </location>
</feature>
<feature type="region of interest" description="Disordered" evidence="3">
    <location>
        <begin position="210"/>
        <end position="234"/>
    </location>
</feature>
<dbReference type="eggNOG" id="KOG0533">
    <property type="taxonomic scope" value="Eukaryota"/>
</dbReference>
<dbReference type="PROSITE" id="PS50102">
    <property type="entry name" value="RRM"/>
    <property type="match status" value="1"/>
</dbReference>
<dbReference type="InterPro" id="IPR025715">
    <property type="entry name" value="FoP_C"/>
</dbReference>
<dbReference type="RefSeq" id="XP_001215314.1">
    <property type="nucleotide sequence ID" value="XM_001215314.1"/>
</dbReference>
<feature type="compositionally biased region" description="Basic and acidic residues" evidence="3">
    <location>
        <begin position="709"/>
        <end position="726"/>
    </location>
</feature>
<feature type="region of interest" description="Disordered" evidence="3">
    <location>
        <begin position="119"/>
        <end position="145"/>
    </location>
</feature>
<gene>
    <name evidence="5" type="ORF">ATEG_06136</name>
</gene>
<feature type="region of interest" description="Disordered" evidence="3">
    <location>
        <begin position="53"/>
        <end position="107"/>
    </location>
</feature>
<dbReference type="InterPro" id="IPR035979">
    <property type="entry name" value="RBD_domain_sf"/>
</dbReference>
<protein>
    <recommendedName>
        <fullName evidence="4">RRM domain-containing protein</fullName>
    </recommendedName>
</protein>
<dbReference type="GO" id="GO:0005634">
    <property type="term" value="C:nucleus"/>
    <property type="evidence" value="ECO:0007669"/>
    <property type="project" value="TreeGrafter"/>
</dbReference>
<dbReference type="GO" id="GO:0003729">
    <property type="term" value="F:mRNA binding"/>
    <property type="evidence" value="ECO:0007669"/>
    <property type="project" value="TreeGrafter"/>
</dbReference>
<feature type="region of interest" description="Disordered" evidence="3">
    <location>
        <begin position="436"/>
        <end position="484"/>
    </location>
</feature>
<feature type="compositionally biased region" description="Basic and acidic residues" evidence="3">
    <location>
        <begin position="437"/>
        <end position="454"/>
    </location>
</feature>
<name>Q0CJJ8_ASPTN</name>
<dbReference type="SMART" id="SM01218">
    <property type="entry name" value="FoP_duplication"/>
    <property type="match status" value="1"/>
</dbReference>
<evidence type="ECO:0000259" key="4">
    <source>
        <dbReference type="PROSITE" id="PS50102"/>
    </source>
</evidence>
<feature type="region of interest" description="Disordered" evidence="3">
    <location>
        <begin position="709"/>
        <end position="739"/>
    </location>
</feature>
<feature type="region of interest" description="Disordered" evidence="3">
    <location>
        <begin position="792"/>
        <end position="821"/>
    </location>
</feature>
<dbReference type="GeneID" id="4321323"/>
<evidence type="ECO:0000256" key="1">
    <source>
        <dbReference type="ARBA" id="ARBA00022884"/>
    </source>
</evidence>
<feature type="compositionally biased region" description="Low complexity" evidence="3">
    <location>
        <begin position="119"/>
        <end position="135"/>
    </location>
</feature>
<dbReference type="InterPro" id="IPR012677">
    <property type="entry name" value="Nucleotide-bd_a/b_plait_sf"/>
</dbReference>
<dbReference type="PANTHER" id="PTHR19965">
    <property type="entry name" value="RNA AND EXPORT FACTOR BINDING PROTEIN"/>
    <property type="match status" value="1"/>
</dbReference>
<evidence type="ECO:0000256" key="3">
    <source>
        <dbReference type="SAM" id="MobiDB-lite"/>
    </source>
</evidence>
<keyword evidence="1 2" id="KW-0694">RNA-binding</keyword>
<evidence type="ECO:0000313" key="6">
    <source>
        <dbReference type="Proteomes" id="UP000007963"/>
    </source>
</evidence>
<dbReference type="STRING" id="341663.Q0CJJ8"/>
<dbReference type="Gene3D" id="3.30.70.330">
    <property type="match status" value="1"/>
</dbReference>